<dbReference type="Gene3D" id="3.40.50.150">
    <property type="entry name" value="Vaccinia Virus protein VP39"/>
    <property type="match status" value="1"/>
</dbReference>
<evidence type="ECO:0000259" key="1">
    <source>
        <dbReference type="Pfam" id="PF01170"/>
    </source>
</evidence>
<keyword evidence="2" id="KW-0489">Methyltransferase</keyword>
<dbReference type="PANTHER" id="PTHR14911:SF13">
    <property type="entry name" value="TRNA (GUANINE(6)-N2)-METHYLTRANSFERASE THUMP3"/>
    <property type="match status" value="1"/>
</dbReference>
<dbReference type="GO" id="GO:0030488">
    <property type="term" value="P:tRNA methylation"/>
    <property type="evidence" value="ECO:0007669"/>
    <property type="project" value="TreeGrafter"/>
</dbReference>
<feature type="domain" description="Ribosomal RNA large subunit methyltransferase K/L-like methyltransferase" evidence="1">
    <location>
        <begin position="165"/>
        <end position="263"/>
    </location>
</feature>
<name>A0A1R1AX49_PAELA</name>
<dbReference type="OrthoDB" id="9791556at2"/>
<dbReference type="InterPro" id="IPR029063">
    <property type="entry name" value="SAM-dependent_MTases_sf"/>
</dbReference>
<dbReference type="SUPFAM" id="SSF53335">
    <property type="entry name" value="S-adenosyl-L-methionine-dependent methyltransferases"/>
    <property type="match status" value="1"/>
</dbReference>
<dbReference type="Pfam" id="PF01170">
    <property type="entry name" value="UPF0020"/>
    <property type="match status" value="1"/>
</dbReference>
<dbReference type="CDD" id="cd02440">
    <property type="entry name" value="AdoMet_MTases"/>
    <property type="match status" value="1"/>
</dbReference>
<gene>
    <name evidence="2" type="ORF">BK123_23255</name>
</gene>
<accession>A0A1R1AX49</accession>
<dbReference type="RefSeq" id="WP_076324745.1">
    <property type="nucleotide sequence ID" value="NZ_MRTF01000008.1"/>
</dbReference>
<dbReference type="Proteomes" id="UP000187074">
    <property type="component" value="Unassembled WGS sequence"/>
</dbReference>
<proteinExistence type="predicted"/>
<comment type="caution">
    <text evidence="2">The sequence shown here is derived from an EMBL/GenBank/DDBJ whole genome shotgun (WGS) entry which is preliminary data.</text>
</comment>
<sequence>MINTNEYDITFTPSSTSGEPSFFYTYACHETERELCLMELTELFGHEPDGEEWLESELWVDPDRSPFLSACIDVKITGESIERIAEQAGSIHLNNATFKVVCLKAGDRFSYEQSRGYERMVGRQITGTAQMKAPDVTLGMVSTGGIWRLGILHEPERAWLNHKQKPQNYSTGLSSRIARALVNLAVPRLGGVTLLDPCCGMGNVLIEALSMGLAAEGRDINPLAIRGARVNLSHYGYDDNKVAIQDMNTLQGHYDAAILDLPYNLCSVFPEEEKLQMLHSLRRLSDRAVIVSTEPLREQLMNTGWKILRHCTTRKGSFVRDIWLCE</sequence>
<dbReference type="GO" id="GO:0016423">
    <property type="term" value="F:tRNA (guanine) methyltransferase activity"/>
    <property type="evidence" value="ECO:0007669"/>
    <property type="project" value="TreeGrafter"/>
</dbReference>
<evidence type="ECO:0000313" key="2">
    <source>
        <dbReference type="EMBL" id="OME90217.1"/>
    </source>
</evidence>
<dbReference type="STRING" id="1401.BK123_23255"/>
<reference evidence="2 3" key="1">
    <citation type="submission" date="2016-11" db="EMBL/GenBank/DDBJ databases">
        <title>Paenibacillus species isolates.</title>
        <authorList>
            <person name="Beno S.M."/>
        </authorList>
    </citation>
    <scope>NUCLEOTIDE SEQUENCE [LARGE SCALE GENOMIC DNA]</scope>
    <source>
        <strain evidence="2 3">FSL F4-0100</strain>
    </source>
</reference>
<keyword evidence="2" id="KW-0808">Transferase</keyword>
<dbReference type="AlphaFoldDB" id="A0A1R1AX49"/>
<dbReference type="EMBL" id="MRTF01000008">
    <property type="protein sequence ID" value="OME90217.1"/>
    <property type="molecule type" value="Genomic_DNA"/>
</dbReference>
<dbReference type="PANTHER" id="PTHR14911">
    <property type="entry name" value="THUMP DOMAIN-CONTAINING"/>
    <property type="match status" value="1"/>
</dbReference>
<dbReference type="InterPro" id="IPR000241">
    <property type="entry name" value="RlmKL-like_Mtase"/>
</dbReference>
<protein>
    <submittedName>
        <fullName evidence="2">RNA methyltransferase</fullName>
    </submittedName>
</protein>
<evidence type="ECO:0000313" key="3">
    <source>
        <dbReference type="Proteomes" id="UP000187074"/>
    </source>
</evidence>
<organism evidence="2 3">
    <name type="scientific">Paenibacillus lautus</name>
    <name type="common">Bacillus lautus</name>
    <dbReference type="NCBI Taxonomy" id="1401"/>
    <lineage>
        <taxon>Bacteria</taxon>
        <taxon>Bacillati</taxon>
        <taxon>Bacillota</taxon>
        <taxon>Bacilli</taxon>
        <taxon>Bacillales</taxon>
        <taxon>Paenibacillaceae</taxon>
        <taxon>Paenibacillus</taxon>
    </lineage>
</organism>